<dbReference type="GO" id="GO:0007166">
    <property type="term" value="P:cell surface receptor signaling pathway"/>
    <property type="evidence" value="ECO:0007669"/>
    <property type="project" value="InterPro"/>
</dbReference>
<keyword evidence="26" id="KW-1185">Reference proteome</keyword>
<dbReference type="InterPro" id="IPR036390">
    <property type="entry name" value="WH_DNA-bd_sf"/>
</dbReference>
<keyword evidence="9" id="KW-0833">Ubl conjugation pathway</keyword>
<dbReference type="FunFam" id="1.10.10.10:FF:000050">
    <property type="entry name" value="Cullin 4B"/>
    <property type="match status" value="1"/>
</dbReference>
<dbReference type="GO" id="GO:0005743">
    <property type="term" value="C:mitochondrial inner membrane"/>
    <property type="evidence" value="ECO:0007669"/>
    <property type="project" value="UniProtKB-ARBA"/>
</dbReference>
<dbReference type="SMART" id="SM00182">
    <property type="entry name" value="CULLIN"/>
    <property type="match status" value="1"/>
</dbReference>
<dbReference type="Pfam" id="PF01257">
    <property type="entry name" value="2Fe-2S_thioredx"/>
    <property type="match status" value="1"/>
</dbReference>
<feature type="transmembrane region" description="Helical" evidence="22">
    <location>
        <begin position="310"/>
        <end position="335"/>
    </location>
</feature>
<dbReference type="FunFam" id="1.10.10.1590:FF:000001">
    <property type="entry name" value="NADH-quinone oxidoreductase subunit E"/>
    <property type="match status" value="1"/>
</dbReference>
<dbReference type="FunFam" id="1.20.1310.10:FF:000001">
    <property type="entry name" value="Cullin 3"/>
    <property type="match status" value="1"/>
</dbReference>
<evidence type="ECO:0000259" key="24">
    <source>
        <dbReference type="PROSITE" id="PS50261"/>
    </source>
</evidence>
<dbReference type="Pfam" id="PF00888">
    <property type="entry name" value="Cullin"/>
    <property type="match status" value="1"/>
</dbReference>
<dbReference type="GO" id="GO:0004888">
    <property type="term" value="F:transmembrane signaling receptor activity"/>
    <property type="evidence" value="ECO:0007669"/>
    <property type="project" value="InterPro"/>
</dbReference>
<evidence type="ECO:0000256" key="19">
    <source>
        <dbReference type="PROSITE-ProRule" id="PRU00330"/>
    </source>
</evidence>
<dbReference type="GO" id="GO:0006120">
    <property type="term" value="P:mitochondrial electron transport, NADH to ubiquinone"/>
    <property type="evidence" value="ECO:0007669"/>
    <property type="project" value="UniProtKB-ARBA"/>
</dbReference>
<evidence type="ECO:0000256" key="13">
    <source>
        <dbReference type="ARBA" id="ARBA00023004"/>
    </source>
</evidence>
<dbReference type="SUPFAM" id="SSF75632">
    <property type="entry name" value="Cullin homology domain"/>
    <property type="match status" value="1"/>
</dbReference>
<dbReference type="SUPFAM" id="SSF74788">
    <property type="entry name" value="Cullin repeat-like"/>
    <property type="match status" value="1"/>
</dbReference>
<dbReference type="InterPro" id="IPR019559">
    <property type="entry name" value="Cullin_neddylation_domain"/>
</dbReference>
<dbReference type="GO" id="GO:0046872">
    <property type="term" value="F:metal ion binding"/>
    <property type="evidence" value="ECO:0007669"/>
    <property type="project" value="UniProtKB-KW"/>
</dbReference>
<feature type="transmembrane region" description="Helical" evidence="22">
    <location>
        <begin position="263"/>
        <end position="281"/>
    </location>
</feature>
<dbReference type="Pfam" id="PF26557">
    <property type="entry name" value="Cullin_AB"/>
    <property type="match status" value="1"/>
</dbReference>
<dbReference type="Gene3D" id="1.10.10.1590">
    <property type="entry name" value="NADH-quinone oxidoreductase subunit E"/>
    <property type="match status" value="1"/>
</dbReference>
<feature type="compositionally biased region" description="Acidic residues" evidence="21">
    <location>
        <begin position="824"/>
        <end position="859"/>
    </location>
</feature>
<dbReference type="Gene3D" id="3.40.30.10">
    <property type="entry name" value="Glutaredoxin"/>
    <property type="match status" value="1"/>
</dbReference>
<dbReference type="InterPro" id="IPR036317">
    <property type="entry name" value="Cullin_homology_sf"/>
</dbReference>
<dbReference type="OrthoDB" id="27073at2759"/>
<dbReference type="InterPro" id="IPR036388">
    <property type="entry name" value="WH-like_DNA-bd_sf"/>
</dbReference>
<dbReference type="GO" id="GO:0016491">
    <property type="term" value="F:oxidoreductase activity"/>
    <property type="evidence" value="ECO:0007669"/>
    <property type="project" value="InterPro"/>
</dbReference>
<evidence type="ECO:0000256" key="20">
    <source>
        <dbReference type="RuleBase" id="RU003829"/>
    </source>
</evidence>
<evidence type="ECO:0000256" key="9">
    <source>
        <dbReference type="ARBA" id="ARBA00022786"/>
    </source>
</evidence>
<protein>
    <submittedName>
        <fullName evidence="25">Cullin-4B</fullName>
    </submittedName>
</protein>
<evidence type="ECO:0000256" key="15">
    <source>
        <dbReference type="ARBA" id="ARBA00023027"/>
    </source>
</evidence>
<dbReference type="GO" id="GO:0051537">
    <property type="term" value="F:2 iron, 2 sulfur cluster binding"/>
    <property type="evidence" value="ECO:0007669"/>
    <property type="project" value="UniProtKB-KW"/>
</dbReference>
<dbReference type="Pfam" id="PF01534">
    <property type="entry name" value="Frizzled"/>
    <property type="match status" value="1"/>
</dbReference>
<dbReference type="Gene3D" id="1.20.1310.10">
    <property type="entry name" value="Cullin Repeats"/>
    <property type="match status" value="4"/>
</dbReference>
<dbReference type="GO" id="GO:0098796">
    <property type="term" value="C:membrane protein complex"/>
    <property type="evidence" value="ECO:0007669"/>
    <property type="project" value="UniProtKB-ARBA"/>
</dbReference>
<dbReference type="Gene3D" id="3.30.230.130">
    <property type="entry name" value="Cullin, Chain C, Domain 2"/>
    <property type="match status" value="1"/>
</dbReference>
<evidence type="ECO:0000256" key="14">
    <source>
        <dbReference type="ARBA" id="ARBA00023014"/>
    </source>
</evidence>
<evidence type="ECO:0000256" key="4">
    <source>
        <dbReference type="ARBA" id="ARBA00010643"/>
    </source>
</evidence>
<dbReference type="SMART" id="SM00884">
    <property type="entry name" value="Cullin_Nedd8"/>
    <property type="match status" value="1"/>
</dbReference>
<dbReference type="Gene3D" id="1.10.10.10">
    <property type="entry name" value="Winged helix-like DNA-binding domain superfamily/Winged helix DNA-binding domain"/>
    <property type="match status" value="1"/>
</dbReference>
<comment type="similarity">
    <text evidence="3">Belongs to the G-protein coupled receptor Fz/Smo family.</text>
</comment>
<feature type="region of interest" description="Disordered" evidence="21">
    <location>
        <begin position="762"/>
        <end position="859"/>
    </location>
</feature>
<dbReference type="Gene3D" id="3.30.70.2850">
    <property type="match status" value="1"/>
</dbReference>
<keyword evidence="8" id="KW-0479">Metal-binding</keyword>
<dbReference type="InterPro" id="IPR000539">
    <property type="entry name" value="Frizzled/Smoothened_7TM"/>
</dbReference>
<dbReference type="InterPro" id="IPR017981">
    <property type="entry name" value="GPCR_2-like_7TM"/>
</dbReference>
<dbReference type="Proteomes" id="UP000054995">
    <property type="component" value="Unassembled WGS sequence"/>
</dbReference>
<dbReference type="SUPFAM" id="SSF63501">
    <property type="entry name" value="Frizzled cysteine-rich domain"/>
    <property type="match status" value="1"/>
</dbReference>
<keyword evidence="13" id="KW-0408">Iron</keyword>
<dbReference type="InterPro" id="IPR036790">
    <property type="entry name" value="Frizzled_dom_sf"/>
</dbReference>
<comment type="similarity">
    <text evidence="2 19 20">Belongs to the cullin family.</text>
</comment>
<keyword evidence="7" id="KW-0001">2Fe-2S</keyword>
<evidence type="ECO:0000256" key="11">
    <source>
        <dbReference type="ARBA" id="ARBA00022967"/>
    </source>
</evidence>
<dbReference type="PROSITE" id="PS01099">
    <property type="entry name" value="COMPLEX1_24K"/>
    <property type="match status" value="1"/>
</dbReference>
<dbReference type="EMBL" id="JYDT01000034">
    <property type="protein sequence ID" value="KRY89153.1"/>
    <property type="molecule type" value="Genomic_DNA"/>
</dbReference>
<dbReference type="FunFam" id="3.40.30.10:FF:000022">
    <property type="entry name" value="NADH dehydrogenase flavoprotein 2, mitochondrial"/>
    <property type="match status" value="1"/>
</dbReference>
<feature type="compositionally biased region" description="Low complexity" evidence="21">
    <location>
        <begin position="763"/>
        <end position="773"/>
    </location>
</feature>
<dbReference type="Gene3D" id="1.10.2000.10">
    <property type="entry name" value="Frizzled cysteine-rich domain"/>
    <property type="match status" value="1"/>
</dbReference>
<dbReference type="InterPro" id="IPR041921">
    <property type="entry name" value="NuoE_N"/>
</dbReference>
<keyword evidence="17" id="KW-0675">Receptor</keyword>
<reference evidence="25 26" key="1">
    <citation type="submission" date="2015-01" db="EMBL/GenBank/DDBJ databases">
        <title>Evolution of Trichinella species and genotypes.</title>
        <authorList>
            <person name="Korhonen P.K."/>
            <person name="Edoardo P."/>
            <person name="Giuseppe L.R."/>
            <person name="Gasser R.B."/>
        </authorList>
    </citation>
    <scope>NUCLEOTIDE SEQUENCE [LARGE SCALE GENOMIC DNA]</scope>
    <source>
        <strain evidence="25">ISS470</strain>
    </source>
</reference>
<feature type="transmembrane region" description="Helical" evidence="22">
    <location>
        <begin position="356"/>
        <end position="378"/>
    </location>
</feature>
<evidence type="ECO:0000256" key="10">
    <source>
        <dbReference type="ARBA" id="ARBA00022843"/>
    </source>
</evidence>
<dbReference type="PROSITE" id="PS50069">
    <property type="entry name" value="CULLIN_2"/>
    <property type="match status" value="1"/>
</dbReference>
<dbReference type="SUPFAM" id="SSF52833">
    <property type="entry name" value="Thioredoxin-like"/>
    <property type="match status" value="1"/>
</dbReference>
<dbReference type="GO" id="GO:0008137">
    <property type="term" value="F:NADH dehydrogenase (ubiquinone) activity"/>
    <property type="evidence" value="ECO:0007669"/>
    <property type="project" value="UniProtKB-ARBA"/>
</dbReference>
<evidence type="ECO:0000256" key="22">
    <source>
        <dbReference type="SAM" id="Phobius"/>
    </source>
</evidence>
<dbReference type="SUPFAM" id="SSF46785">
    <property type="entry name" value="Winged helix' DNA-binding domain"/>
    <property type="match status" value="1"/>
</dbReference>
<evidence type="ECO:0000259" key="23">
    <source>
        <dbReference type="PROSITE" id="PS50069"/>
    </source>
</evidence>
<dbReference type="InterPro" id="IPR059120">
    <property type="entry name" value="Cullin-like_AB"/>
</dbReference>
<dbReference type="GO" id="GO:0006511">
    <property type="term" value="P:ubiquitin-dependent protein catabolic process"/>
    <property type="evidence" value="ECO:0007669"/>
    <property type="project" value="InterPro"/>
</dbReference>
<feature type="transmembrane region" description="Helical" evidence="22">
    <location>
        <begin position="230"/>
        <end position="251"/>
    </location>
</feature>
<dbReference type="CDD" id="cd03064">
    <property type="entry name" value="TRX_Fd_NuoE"/>
    <property type="match status" value="1"/>
</dbReference>
<dbReference type="PROSITE" id="PS50261">
    <property type="entry name" value="G_PROTEIN_RECEP_F2_4"/>
    <property type="match status" value="1"/>
</dbReference>
<evidence type="ECO:0000256" key="5">
    <source>
        <dbReference type="ARBA" id="ARBA00022499"/>
    </source>
</evidence>
<keyword evidence="11" id="KW-1278">Translocase</keyword>
<evidence type="ECO:0000313" key="26">
    <source>
        <dbReference type="Proteomes" id="UP000054995"/>
    </source>
</evidence>
<accession>A0A0V1FTK1</accession>
<keyword evidence="14" id="KW-0411">Iron-sulfur</keyword>
<comment type="similarity">
    <text evidence="4">Belongs to the complex I 24 kDa subunit family.</text>
</comment>
<keyword evidence="15" id="KW-0520">NAD</keyword>
<dbReference type="GO" id="GO:0031625">
    <property type="term" value="F:ubiquitin protein ligase binding"/>
    <property type="evidence" value="ECO:0007669"/>
    <property type="project" value="InterPro"/>
</dbReference>
<keyword evidence="10" id="KW-0832">Ubl conjugation</keyword>
<feature type="transmembrane region" description="Helical" evidence="22">
    <location>
        <begin position="438"/>
        <end position="459"/>
    </location>
</feature>
<dbReference type="InterPro" id="IPR042128">
    <property type="entry name" value="NuoE_dom"/>
</dbReference>
<dbReference type="FunFam" id="1.20.1310.10:FF:000002">
    <property type="entry name" value="cullin-3 isoform X1"/>
    <property type="match status" value="1"/>
</dbReference>
<feature type="domain" description="G-protein coupled receptors family 2 profile 2" evidence="24">
    <location>
        <begin position="228"/>
        <end position="419"/>
    </location>
</feature>
<comment type="subcellular location">
    <subcellularLocation>
        <location evidence="1">Membrane</location>
        <topology evidence="1">Multi-pass membrane protein</topology>
    </subcellularLocation>
</comment>
<keyword evidence="12 22" id="KW-1133">Transmembrane helix</keyword>
<dbReference type="InterPro" id="IPR001373">
    <property type="entry name" value="Cullin_N"/>
</dbReference>
<dbReference type="PANTHER" id="PTHR11932">
    <property type="entry name" value="CULLIN"/>
    <property type="match status" value="1"/>
</dbReference>
<dbReference type="InterPro" id="IPR016158">
    <property type="entry name" value="Cullin_homology"/>
</dbReference>
<feature type="transmembrane region" description="Helical" evidence="22">
    <location>
        <begin position="398"/>
        <end position="417"/>
    </location>
</feature>
<keyword evidence="6 22" id="KW-0812">Transmembrane</keyword>
<dbReference type="InterPro" id="IPR036249">
    <property type="entry name" value="Thioredoxin-like_sf"/>
</dbReference>
<evidence type="ECO:0000256" key="17">
    <source>
        <dbReference type="ARBA" id="ARBA00023170"/>
    </source>
</evidence>
<dbReference type="Pfam" id="PF10557">
    <property type="entry name" value="Cullin_Nedd8"/>
    <property type="match status" value="1"/>
</dbReference>
<sequence length="1955" mass="222434">MRFQQTQPASIASLMRMQPYLSIVLLHLQKRLFPVDIVQQYKGGGQRFFFTNNWLNDPLCWRSTTEKCLTHDKELKCFGETLATKEVYPLSVSTNANTSGYENFYRLSHCWPYLKEMLCSAMMAPCKNSRVRLISESLCIETRDQCQFLIKHGRWPKILSHCQDSKLYSRECKQSLQPLFRHENISTNRASCLLPLVYSEHRDQLYFPNCAFNCTSHWLKPQEHEELDSVVLFLAPIISTFLILTLIATVTGVRRIPKAFYPLAWKIFCHAVIALVVAFRFKFKYHVSCNSDGSLRSKDQKHFRSSVCTLQFVCLYLSTLASSGWLTVFFAFQLAETLPSSSDFSHSVYDKLINNVHFALWGPCLLLVITVISSMSYGPDGINGMCYFGVDDPMNNLYLVYLPTGIALIVTTTFFIITVARRHHISRAANTVTSQCRLWYGFSTAKLGILFATNLLLYVTDLGLHIYDMSMFYKRNTALVDFFLCQLDHPYPSIHCKLMHALNIALVKVGFLVQFLFPGLIDCAFLWLQSRYELDRDAWLQLFREKIGMIRNRSKMHGNRKGNINNDCKDECELRSLQSAMDDEITTRYARTTPLNSATASAVDVGTQSDSELLTRHRSKREFIERFRKRSDMRYLRKHEAPSSSLSRTPSSLRSCLLPTPLRVLSAPGMPFSTSSLQSLPTEGAAVPGAGAGACAATWNPYYPYFQFYPAPFNSSVWTSVMQAGCQFSVPQPAAPGLPHFTYPVCVNPAWFNGVAVASGAKSTEPCTTCPTESAPPAPSTSSATGTKTDVPPVQAASTIGSSTCDEKKTEMPQQITAAAAAAAEEEEEEEDNDDDDDDDDDDEEPWDDSDFDSEEEEFVERQLLAMKAQQQQSCSTHTANTLKEQNHTKMRMFEKLLYCHIEMRIPFAAITALMLLMLSTLALCRSVVGRLQWAAIRKSHDQLFVHRDTPDNNADVPFEFSEENMKRVEAIKAIYPVGYTSAAILPVLDLAQRQHGWLPISALNKVADVIGVPKMRIYEVATFYTMYNRQKVGKYHVQVCTTTPCMLRGADQILKHAKKECLGNDPVGESSDDFMFTVSEVECLGACANAPMMQINDDYYEDLTCDDVSKILNEIRAGKKPKMGPQSGRLAAEPISGLTSLTSTPYGPDKFGDSNEKKSTSIIQLEAHVISAIHLGDILKLSAIYGLMSVSCETPSDGSRCAKQSKFFTPPNRSETVRWTDNVRHHRPGNIPLTFQSANQSVCLVEEQLECKWKILEEPVWAILMQKSYKNSTEDLFSTVDEIVRFIGKSKWLHEKLFTFCEECVSKRSAVLTEGNLDALNFSKLVLKIWKEHCSQMKSIRQIFSQLDRSAALQEIPMMEMGLTIFRSRTIMRSSIQTKLVDSLLFLIHQERSGEDVDHLMIRNLLHMFATLDVYSLQIYHEILEDRLLEETKTFYLEEGKRRIEVEDVPQYLAYVTKQLKLESERTEFYLDKNSGKSLISMVENGLISPHVEDILNKGFDRMLYNSQLDDLKLLYQLISYDPANIEELKTRFTNYISVNVVSLLKGDEIDCEALRSLLNYRDFVSNVVTYCFSDSAVIDLAARSIFSSIVNKKSAKVNELLAKFIDMKLRTGRKQYPEEELDQDTIKALSLFRIVDGKDLFEMFYQKFLAKRLLFGKSASFDAEKAVLSELKRECGSDFTSKLEVMFRDFETSKEFASGFKNYLTASNCLNSVVEMNVNVLTIGNWPSYPKMDIIYPQVLLSSMSHFEHFYMDKHGGRKLSWQSYVGQCLLAARFKPGVEKELQVSLFQGIILLLFNDSDQLSFKSIQQQTNIETMELRRTLQSLACGKFRVIQKVPKGKDVNENDTFVFNANFNSPMLRIRINQIQSKETNEENFMTVEQVNSNRVFSIDAAIVRILKTRKTISHSELMSEIVRQLQFSVQASDVKKRIENLIERRFISRDVKNSSNYNYIS</sequence>
<name>A0A0V1FTK1_TRIPS</name>
<proteinExistence type="inferred from homology"/>
<dbReference type="Gene3D" id="1.20.1070.10">
    <property type="entry name" value="Rhodopsin 7-helix transmembrane proteins"/>
    <property type="match status" value="1"/>
</dbReference>
<evidence type="ECO:0000256" key="16">
    <source>
        <dbReference type="ARBA" id="ARBA00023136"/>
    </source>
</evidence>
<evidence type="ECO:0000256" key="8">
    <source>
        <dbReference type="ARBA" id="ARBA00022723"/>
    </source>
</evidence>
<evidence type="ECO:0000313" key="25">
    <source>
        <dbReference type="EMBL" id="KRY89153.1"/>
    </source>
</evidence>
<dbReference type="GO" id="GO:1902494">
    <property type="term" value="C:catalytic complex"/>
    <property type="evidence" value="ECO:0007669"/>
    <property type="project" value="UniProtKB-ARBA"/>
</dbReference>
<dbReference type="InterPro" id="IPR045093">
    <property type="entry name" value="Cullin"/>
</dbReference>
<dbReference type="FunFam" id="3.30.230.130:FF:000001">
    <property type="entry name" value="Cullin 4A"/>
    <property type="match status" value="1"/>
</dbReference>
<organism evidence="25 26">
    <name type="scientific">Trichinella pseudospiralis</name>
    <name type="common">Parasitic roundworm</name>
    <dbReference type="NCBI Taxonomy" id="6337"/>
    <lineage>
        <taxon>Eukaryota</taxon>
        <taxon>Metazoa</taxon>
        <taxon>Ecdysozoa</taxon>
        <taxon>Nematoda</taxon>
        <taxon>Enoplea</taxon>
        <taxon>Dorylaimia</taxon>
        <taxon>Trichinellida</taxon>
        <taxon>Trichinellidae</taxon>
        <taxon>Trichinella</taxon>
    </lineage>
</organism>
<dbReference type="InterPro" id="IPR016159">
    <property type="entry name" value="Cullin_repeat-like_dom_sf"/>
</dbReference>
<keyword evidence="16 22" id="KW-0472">Membrane</keyword>
<dbReference type="InterPro" id="IPR002023">
    <property type="entry name" value="NuoE-like"/>
</dbReference>
<evidence type="ECO:0000256" key="6">
    <source>
        <dbReference type="ARBA" id="ARBA00022692"/>
    </source>
</evidence>
<gene>
    <name evidence="25" type="primary">CUL4B</name>
    <name evidence="25" type="ORF">T4D_4899</name>
</gene>
<evidence type="ECO:0000256" key="2">
    <source>
        <dbReference type="ARBA" id="ARBA00006019"/>
    </source>
</evidence>
<comment type="caution">
    <text evidence="25">The sequence shown here is derived from an EMBL/GenBank/DDBJ whole genome shotgun (WGS) entry which is preliminary data.</text>
</comment>
<keyword evidence="5" id="KW-1017">Isopeptide bond</keyword>
<evidence type="ECO:0000256" key="3">
    <source>
        <dbReference type="ARBA" id="ARBA00008077"/>
    </source>
</evidence>
<evidence type="ECO:0000256" key="1">
    <source>
        <dbReference type="ARBA" id="ARBA00004141"/>
    </source>
</evidence>
<evidence type="ECO:0000256" key="12">
    <source>
        <dbReference type="ARBA" id="ARBA00022989"/>
    </source>
</evidence>
<dbReference type="SMART" id="SM01330">
    <property type="entry name" value="Frizzled"/>
    <property type="match status" value="1"/>
</dbReference>
<evidence type="ECO:0000256" key="7">
    <source>
        <dbReference type="ARBA" id="ARBA00022714"/>
    </source>
</evidence>
<evidence type="ECO:0000256" key="21">
    <source>
        <dbReference type="SAM" id="MobiDB-lite"/>
    </source>
</evidence>
<comment type="cofactor">
    <cofactor evidence="18">
        <name>[2Fe-2S] cluster</name>
        <dbReference type="ChEBI" id="CHEBI:190135"/>
    </cofactor>
</comment>
<feature type="domain" description="Cullin family profile" evidence="23">
    <location>
        <begin position="1598"/>
        <end position="1828"/>
    </location>
</feature>
<dbReference type="NCBIfam" id="TIGR01958">
    <property type="entry name" value="nuoE_fam"/>
    <property type="match status" value="1"/>
</dbReference>
<evidence type="ECO:0000256" key="18">
    <source>
        <dbReference type="ARBA" id="ARBA00034078"/>
    </source>
</evidence>